<dbReference type="EMBL" id="CH408078">
    <property type="protein sequence ID" value="EEQ38675.1"/>
    <property type="molecule type" value="Genomic_DNA"/>
</dbReference>
<dbReference type="Proteomes" id="UP000007703">
    <property type="component" value="Unassembled WGS sequence"/>
</dbReference>
<dbReference type="AlphaFoldDB" id="C4Y2N8"/>
<protein>
    <submittedName>
        <fullName evidence="3">Uncharacterized protein</fullName>
    </submittedName>
</protein>
<proteinExistence type="predicted"/>
<evidence type="ECO:0000313" key="3">
    <source>
        <dbReference type="EMBL" id="EEQ38675.1"/>
    </source>
</evidence>
<organism evidence="3 4">
    <name type="scientific">Clavispora lusitaniae (strain ATCC 42720)</name>
    <name type="common">Yeast</name>
    <name type="synonym">Candida lusitaniae</name>
    <dbReference type="NCBI Taxonomy" id="306902"/>
    <lineage>
        <taxon>Eukaryota</taxon>
        <taxon>Fungi</taxon>
        <taxon>Dikarya</taxon>
        <taxon>Ascomycota</taxon>
        <taxon>Saccharomycotina</taxon>
        <taxon>Pichiomycetes</taxon>
        <taxon>Metschnikowiaceae</taxon>
        <taxon>Clavispora</taxon>
    </lineage>
</organism>
<evidence type="ECO:0000256" key="2">
    <source>
        <dbReference type="SAM" id="Phobius"/>
    </source>
</evidence>
<dbReference type="VEuPathDB" id="FungiDB:CLUG_02801"/>
<keyword evidence="2" id="KW-0812">Transmembrane</keyword>
<feature type="transmembrane region" description="Helical" evidence="2">
    <location>
        <begin position="131"/>
        <end position="153"/>
    </location>
</feature>
<keyword evidence="2" id="KW-1133">Transmembrane helix</keyword>
<dbReference type="HOGENOM" id="CLU_127759_1_0_1"/>
<name>C4Y2N8_CLAL4</name>
<dbReference type="GeneID" id="8498095"/>
<accession>C4Y2N8</accession>
<evidence type="ECO:0000256" key="1">
    <source>
        <dbReference type="SAM" id="MobiDB-lite"/>
    </source>
</evidence>
<evidence type="ECO:0000313" key="4">
    <source>
        <dbReference type="Proteomes" id="UP000007703"/>
    </source>
</evidence>
<sequence length="177" mass="20453">MSLKESIEGLLGSKESNCGPKHSYSEHERMPLDVRFRIWYTDKYENIPQRPVRFSFNMNASVEEAGSYAFQKCFDKVPEEMGISITKGFGSLSDIRDTNEKLRNLFQEGETLVLSDVSDYSKMIKERDIRFLTHMLSGLVGLVALIIIIYTVVPWFTSKSDNKGKSQQFKNNRKKRH</sequence>
<dbReference type="KEGG" id="clu:CLUG_02801"/>
<feature type="region of interest" description="Disordered" evidence="1">
    <location>
        <begin position="1"/>
        <end position="25"/>
    </location>
</feature>
<keyword evidence="2" id="KW-0472">Membrane</keyword>
<gene>
    <name evidence="3" type="ORF">CLUG_02801</name>
</gene>
<dbReference type="RefSeq" id="XP_002617357.1">
    <property type="nucleotide sequence ID" value="XM_002617311.1"/>
</dbReference>
<reference evidence="3 4" key="1">
    <citation type="journal article" date="2009" name="Nature">
        <title>Evolution of pathogenicity and sexual reproduction in eight Candida genomes.</title>
        <authorList>
            <person name="Butler G."/>
            <person name="Rasmussen M.D."/>
            <person name="Lin M.F."/>
            <person name="Santos M.A."/>
            <person name="Sakthikumar S."/>
            <person name="Munro C.A."/>
            <person name="Rheinbay E."/>
            <person name="Grabherr M."/>
            <person name="Forche A."/>
            <person name="Reedy J.L."/>
            <person name="Agrafioti I."/>
            <person name="Arnaud M.B."/>
            <person name="Bates S."/>
            <person name="Brown A.J."/>
            <person name="Brunke S."/>
            <person name="Costanzo M.C."/>
            <person name="Fitzpatrick D.A."/>
            <person name="de Groot P.W."/>
            <person name="Harris D."/>
            <person name="Hoyer L.L."/>
            <person name="Hube B."/>
            <person name="Klis F.M."/>
            <person name="Kodira C."/>
            <person name="Lennard N."/>
            <person name="Logue M.E."/>
            <person name="Martin R."/>
            <person name="Neiman A.M."/>
            <person name="Nikolaou E."/>
            <person name="Quail M.A."/>
            <person name="Quinn J."/>
            <person name="Santos M.C."/>
            <person name="Schmitzberger F.F."/>
            <person name="Sherlock G."/>
            <person name="Shah P."/>
            <person name="Silverstein K.A."/>
            <person name="Skrzypek M.S."/>
            <person name="Soll D."/>
            <person name="Staggs R."/>
            <person name="Stansfield I."/>
            <person name="Stumpf M.P."/>
            <person name="Sudbery P.E."/>
            <person name="Srikantha T."/>
            <person name="Zeng Q."/>
            <person name="Berman J."/>
            <person name="Berriman M."/>
            <person name="Heitman J."/>
            <person name="Gow N.A."/>
            <person name="Lorenz M.C."/>
            <person name="Birren B.W."/>
            <person name="Kellis M."/>
            <person name="Cuomo C.A."/>
        </authorList>
    </citation>
    <scope>NUCLEOTIDE SEQUENCE [LARGE SCALE GENOMIC DNA]</scope>
    <source>
        <strain evidence="3 4">ATCC 42720</strain>
    </source>
</reference>
<dbReference type="InParanoid" id="C4Y2N8"/>